<dbReference type="PROSITE" id="PS51257">
    <property type="entry name" value="PROKAR_LIPOPROTEIN"/>
    <property type="match status" value="1"/>
</dbReference>
<evidence type="ECO:0000313" key="2">
    <source>
        <dbReference type="EMBL" id="TYA73960.1"/>
    </source>
</evidence>
<sequence>MRFLLISCFALLLFSCGSYPKKQDFNALPVTKSTVINPYFSNQKKDYVYKASINVYNNNFGGLLIIKKIDNAHTRVVFTTEMGNKLFDFSYINDDFKVNYCLKKLNKKILINILRKDFRALIKENNTVIEQFSKENRTLYKTTIYGNKYYYYETNTLNSIVREGNGKEKVIITFDDVKNNHSNKILIKHNNIKLNINLKSIN</sequence>
<comment type="caution">
    <text evidence="2">The sequence shown here is derived from an EMBL/GenBank/DDBJ whole genome shotgun (WGS) entry which is preliminary data.</text>
</comment>
<dbReference type="Proteomes" id="UP000323930">
    <property type="component" value="Unassembled WGS sequence"/>
</dbReference>
<organism evidence="2 3">
    <name type="scientific">Seonamhaeicola marinus</name>
    <dbReference type="NCBI Taxonomy" id="1912246"/>
    <lineage>
        <taxon>Bacteria</taxon>
        <taxon>Pseudomonadati</taxon>
        <taxon>Bacteroidota</taxon>
        <taxon>Flavobacteriia</taxon>
        <taxon>Flavobacteriales</taxon>
        <taxon>Flavobacteriaceae</taxon>
    </lineage>
</organism>
<dbReference type="AlphaFoldDB" id="A0A5D0HSM5"/>
<evidence type="ECO:0008006" key="4">
    <source>
        <dbReference type="Google" id="ProtNLM"/>
    </source>
</evidence>
<evidence type="ECO:0000313" key="3">
    <source>
        <dbReference type="Proteomes" id="UP000323930"/>
    </source>
</evidence>
<dbReference type="EMBL" id="VSDQ01000679">
    <property type="protein sequence ID" value="TYA73960.1"/>
    <property type="molecule type" value="Genomic_DNA"/>
</dbReference>
<dbReference type="OrthoDB" id="1043955at2"/>
<name>A0A5D0HSM5_9FLAO</name>
<feature type="signal peptide" evidence="1">
    <location>
        <begin position="1"/>
        <end position="20"/>
    </location>
</feature>
<reference evidence="2 3" key="1">
    <citation type="submission" date="2019-08" db="EMBL/GenBank/DDBJ databases">
        <title>Seonamhaeicola sediminis sp. nov., isolated from marine sediment.</title>
        <authorList>
            <person name="Cao W.R."/>
        </authorList>
    </citation>
    <scope>NUCLEOTIDE SEQUENCE [LARGE SCALE GENOMIC DNA]</scope>
    <source>
        <strain evidence="2 3">B011</strain>
    </source>
</reference>
<protein>
    <recommendedName>
        <fullName evidence="4">DUF4292 domain-containing protein</fullName>
    </recommendedName>
</protein>
<feature type="chain" id="PRO_5022769175" description="DUF4292 domain-containing protein" evidence="1">
    <location>
        <begin position="21"/>
        <end position="202"/>
    </location>
</feature>
<gene>
    <name evidence="2" type="ORF">FUA24_11460</name>
</gene>
<proteinExistence type="predicted"/>
<accession>A0A5D0HSM5</accession>
<evidence type="ECO:0000256" key="1">
    <source>
        <dbReference type="SAM" id="SignalP"/>
    </source>
</evidence>
<keyword evidence="3" id="KW-1185">Reference proteome</keyword>
<keyword evidence="1" id="KW-0732">Signal</keyword>
<dbReference type="RefSeq" id="WP_148542388.1">
    <property type="nucleotide sequence ID" value="NZ_VSDQ01000679.1"/>
</dbReference>